<organism evidence="13">
    <name type="scientific">Hydatigena taeniaeformis</name>
    <name type="common">Feline tapeworm</name>
    <name type="synonym">Taenia taeniaeformis</name>
    <dbReference type="NCBI Taxonomy" id="6205"/>
    <lineage>
        <taxon>Eukaryota</taxon>
        <taxon>Metazoa</taxon>
        <taxon>Spiralia</taxon>
        <taxon>Lophotrochozoa</taxon>
        <taxon>Platyhelminthes</taxon>
        <taxon>Cestoda</taxon>
        <taxon>Eucestoda</taxon>
        <taxon>Cyclophyllidea</taxon>
        <taxon>Taeniidae</taxon>
        <taxon>Hydatigera</taxon>
    </lineage>
</organism>
<keyword evidence="12" id="KW-1185">Reference proteome</keyword>
<dbReference type="AlphaFoldDB" id="A0A158REN7"/>
<dbReference type="EMBL" id="UYWX01020394">
    <property type="protein sequence ID" value="VDM32101.1"/>
    <property type="molecule type" value="Genomic_DNA"/>
</dbReference>
<evidence type="ECO:0000256" key="1">
    <source>
        <dbReference type="ARBA" id="ARBA00004123"/>
    </source>
</evidence>
<feature type="repeat" description="HEAT" evidence="8">
    <location>
        <begin position="397"/>
        <end position="435"/>
    </location>
</feature>
<evidence type="ECO:0000256" key="4">
    <source>
        <dbReference type="ARBA" id="ARBA00022490"/>
    </source>
</evidence>
<dbReference type="WBParaSite" id="TTAC_0000769301-mRNA-1">
    <property type="protein sequence ID" value="TTAC_0000769301-mRNA-1"/>
    <property type="gene ID" value="TTAC_0000769301"/>
</dbReference>
<dbReference type="OrthoDB" id="543373at2759"/>
<evidence type="ECO:0000313" key="11">
    <source>
        <dbReference type="EMBL" id="VDM32101.1"/>
    </source>
</evidence>
<evidence type="ECO:0000259" key="10">
    <source>
        <dbReference type="SMART" id="SM01349"/>
    </source>
</evidence>
<keyword evidence="5" id="KW-0677">Repeat</keyword>
<evidence type="ECO:0000313" key="12">
    <source>
        <dbReference type="Proteomes" id="UP000274429"/>
    </source>
</evidence>
<evidence type="ECO:0000256" key="5">
    <source>
        <dbReference type="ARBA" id="ARBA00022737"/>
    </source>
</evidence>
<dbReference type="InterPro" id="IPR016024">
    <property type="entry name" value="ARM-type_fold"/>
</dbReference>
<sequence>MDLGSFKNLLEHLQSPDHDVRTEAENTLGNIPATDRLSFFLQSMTDTTLPPVPRTLAAVLCRRLLMVDCEEAFGPLPEETKNGIRQQLLMSIVNEPVELMRRKIADVAAELVREHFGDDHVCQWTEFQPFIFECFKSPNPSLREVACHLFAIVPAVFGPDPTPLMSDIGHMLNQALHDASLNVREAGFRALSAFLVQNSTEISIQHSLKDLAEPALMAVAANLESDSEDDTMLKCLAEMADATPKYLRPFLLPTLELCYKVLCNNDLADPIRHIALEVIVTLSENIPSSVRKAGKDMIKPLVRTLLQMMTELEEDPDWAIADSPEEDEEDSNAITAEMALDRFACAMGSQTVLDEITQTVPIMLQDPDWKKRHAGLMAVSACGEGCHKQMEGMLGSIIQAVVPRMADPHPRVRYAACNAIGQMAADFGPKLQKNYHSAIIPAILHVLDDEVPRVQANAGAALVNCCETSLKGVLIQYLDDLVKKLEEVMTAKFQEMVEKGHKLVLLQTVTSIAAVADAAGENFAPYYDRFMPGLKYIMENAVHPDLRLLRGKTIECISLIVLAVGKEKFMQDASSIMSLFMKTQVGTAAEGTGDASADEQFDDDDPQVNYIITAWARICKLLGRSFEPFLPMVMPQVLRTARMAPKVCVLDNEEAESFDPESWQILSIGEDQNCAIRTSILEDKATACQMLVCYARELKESFAPYCEDVLNTMLPMLNLCLNDEIRSAASEIMPYLMDSMKKTRPDLVASAWDKVFTKLMEAISTEPERDLVADHLEALASCIERLGVGYLNYERMTEIHRLLDRFFHEHFEKDEERDAKRQDEDYDEQEEERILNEKDEDEYVLSKMCEVMRAIFSTYKTDALPLFQQLMVHVVKLLEPSRPWSDMQWGLCFCADLVEHAGPQSFGMKDFFIPAFARAIMHRQNDIRQMAIYGIGVMAMYGGPDYTATLTDFVPPLMQIIESPDAASDENNLCRENAVSSMTKIMKYRSECLIPAGLTDLNALIVRWLSWLPIWEDGEETDHVYGYLCDLVEANNPAVLGGPSNTNLPRIVAAIARVFSEKSLFRPDEEEGSAGASTASGSGDKQVNGAKSTPGTPSVYDRCVSILRLIQANSTVYEACMAQLPEKERQAVVECLS</sequence>
<dbReference type="Gene3D" id="1.25.10.10">
    <property type="entry name" value="Leucine-rich Repeat Variant"/>
    <property type="match status" value="1"/>
</dbReference>
<dbReference type="InterPro" id="IPR057672">
    <property type="entry name" value="TPR_IPO4/5"/>
</dbReference>
<dbReference type="Proteomes" id="UP000274429">
    <property type="component" value="Unassembled WGS sequence"/>
</dbReference>
<keyword evidence="3" id="KW-0813">Transport</keyword>
<dbReference type="Pfam" id="PF25780">
    <property type="entry name" value="TPR_IPO5"/>
    <property type="match status" value="1"/>
</dbReference>
<dbReference type="GO" id="GO:0005634">
    <property type="term" value="C:nucleus"/>
    <property type="evidence" value="ECO:0007669"/>
    <property type="project" value="UniProtKB-SubCell"/>
</dbReference>
<keyword evidence="4" id="KW-0963">Cytoplasm</keyword>
<dbReference type="PROSITE" id="PS50077">
    <property type="entry name" value="HEAT_REPEAT"/>
    <property type="match status" value="1"/>
</dbReference>
<dbReference type="Pfam" id="PF18808">
    <property type="entry name" value="Importin_rep_4"/>
    <property type="match status" value="1"/>
</dbReference>
<gene>
    <name evidence="11" type="ORF">TTAC_LOCUS7678</name>
</gene>
<dbReference type="InterPro" id="IPR040122">
    <property type="entry name" value="Importin_beta"/>
</dbReference>
<dbReference type="GO" id="GO:0005737">
    <property type="term" value="C:cytoplasm"/>
    <property type="evidence" value="ECO:0007669"/>
    <property type="project" value="UniProtKB-SubCell"/>
</dbReference>
<evidence type="ECO:0000256" key="8">
    <source>
        <dbReference type="PROSITE-ProRule" id="PRU00103"/>
    </source>
</evidence>
<evidence type="ECO:0000256" key="3">
    <source>
        <dbReference type="ARBA" id="ARBA00022448"/>
    </source>
</evidence>
<reference evidence="11 12" key="2">
    <citation type="submission" date="2018-11" db="EMBL/GenBank/DDBJ databases">
        <authorList>
            <consortium name="Pathogen Informatics"/>
        </authorList>
    </citation>
    <scope>NUCLEOTIDE SEQUENCE [LARGE SCALE GENOMIC DNA]</scope>
</reference>
<evidence type="ECO:0000256" key="9">
    <source>
        <dbReference type="SAM" id="MobiDB-lite"/>
    </source>
</evidence>
<proteinExistence type="predicted"/>
<feature type="region of interest" description="Disordered" evidence="9">
    <location>
        <begin position="1066"/>
        <end position="1094"/>
    </location>
</feature>
<evidence type="ECO:0000256" key="7">
    <source>
        <dbReference type="ARBA" id="ARBA00023242"/>
    </source>
</evidence>
<comment type="subcellular location">
    <subcellularLocation>
        <location evidence="2">Cytoplasm</location>
    </subcellularLocation>
    <subcellularLocation>
        <location evidence="1">Nucleus</location>
    </subcellularLocation>
</comment>
<protein>
    <submittedName>
        <fullName evidence="13">TOG domain-containing protein</fullName>
    </submittedName>
</protein>
<dbReference type="Pfam" id="PF13513">
    <property type="entry name" value="HEAT_EZ"/>
    <property type="match status" value="1"/>
</dbReference>
<evidence type="ECO:0000256" key="2">
    <source>
        <dbReference type="ARBA" id="ARBA00004496"/>
    </source>
</evidence>
<dbReference type="SMART" id="SM01349">
    <property type="entry name" value="TOG"/>
    <property type="match status" value="1"/>
</dbReference>
<feature type="domain" description="TOG" evidence="10">
    <location>
        <begin position="345"/>
        <end position="590"/>
    </location>
</feature>
<dbReference type="STRING" id="6205.A0A158REN7"/>
<dbReference type="GO" id="GO:0006606">
    <property type="term" value="P:protein import into nucleus"/>
    <property type="evidence" value="ECO:0007669"/>
    <property type="project" value="InterPro"/>
</dbReference>
<dbReference type="Pfam" id="PF18829">
    <property type="entry name" value="Importin_rep_6"/>
    <property type="match status" value="1"/>
</dbReference>
<dbReference type="InterPro" id="IPR011989">
    <property type="entry name" value="ARM-like"/>
</dbReference>
<name>A0A158REN7_HYDTA</name>
<dbReference type="InterPro" id="IPR034085">
    <property type="entry name" value="TOG"/>
</dbReference>
<dbReference type="SUPFAM" id="SSF48371">
    <property type="entry name" value="ARM repeat"/>
    <property type="match status" value="2"/>
</dbReference>
<accession>A0A158REN7</accession>
<dbReference type="InterPro" id="IPR021133">
    <property type="entry name" value="HEAT_type_2"/>
</dbReference>
<dbReference type="InterPro" id="IPR041389">
    <property type="entry name" value="Importin_rep_6"/>
</dbReference>
<keyword evidence="6" id="KW-0653">Protein transport</keyword>
<dbReference type="InterPro" id="IPR041653">
    <property type="entry name" value="Importin_rep_4"/>
</dbReference>
<feature type="compositionally biased region" description="Low complexity" evidence="9">
    <location>
        <begin position="1073"/>
        <end position="1083"/>
    </location>
</feature>
<keyword evidence="7" id="KW-0539">Nucleus</keyword>
<reference evidence="13" key="1">
    <citation type="submission" date="2016-04" db="UniProtKB">
        <authorList>
            <consortium name="WormBaseParasite"/>
        </authorList>
    </citation>
    <scope>IDENTIFICATION</scope>
</reference>
<evidence type="ECO:0000256" key="6">
    <source>
        <dbReference type="ARBA" id="ARBA00022927"/>
    </source>
</evidence>
<dbReference type="PANTHER" id="PTHR10527">
    <property type="entry name" value="IMPORTIN BETA"/>
    <property type="match status" value="1"/>
</dbReference>
<evidence type="ECO:0000313" key="13">
    <source>
        <dbReference type="WBParaSite" id="TTAC_0000769301-mRNA-1"/>
    </source>
</evidence>